<keyword evidence="3" id="KW-0249">Electron transport</keyword>
<evidence type="ECO:0000259" key="7">
    <source>
        <dbReference type="Pfam" id="PF00462"/>
    </source>
</evidence>
<evidence type="ECO:0000313" key="9">
    <source>
        <dbReference type="Proteomes" id="UP001147653"/>
    </source>
</evidence>
<keyword evidence="9" id="KW-1185">Reference proteome</keyword>
<dbReference type="PROSITE" id="PS51353">
    <property type="entry name" value="ARSC"/>
    <property type="match status" value="1"/>
</dbReference>
<evidence type="ECO:0000256" key="4">
    <source>
        <dbReference type="ARBA" id="ARBA00023157"/>
    </source>
</evidence>
<evidence type="ECO:0000256" key="2">
    <source>
        <dbReference type="ARBA" id="ARBA00022448"/>
    </source>
</evidence>
<dbReference type="GO" id="GO:0015035">
    <property type="term" value="F:protein-disulfide reductase activity"/>
    <property type="evidence" value="ECO:0007669"/>
    <property type="project" value="TreeGrafter"/>
</dbReference>
<dbReference type="PANTHER" id="PTHR46679:SF1">
    <property type="entry name" value="GLUTAREDOXIN-2, MITOCHONDRIAL"/>
    <property type="match status" value="1"/>
</dbReference>
<sequence>MSQITVYTTEPCGYCRVAKALLAKRGVPYEEINLAKDPEGRAELVRLTGMMTFPQVVIDGASIGGYQELVAFDKAGKLSEFVPTA</sequence>
<gene>
    <name evidence="8" type="ORF">OJ997_13895</name>
</gene>
<dbReference type="InterPro" id="IPR014025">
    <property type="entry name" value="Glutaredoxin_subgr"/>
</dbReference>
<name>A0A9X3NHQ1_9ACTN</name>
<dbReference type="PROSITE" id="PS51354">
    <property type="entry name" value="GLUTAREDOXIN_2"/>
    <property type="match status" value="1"/>
</dbReference>
<dbReference type="SUPFAM" id="SSF52833">
    <property type="entry name" value="Thioredoxin-like"/>
    <property type="match status" value="1"/>
</dbReference>
<dbReference type="PANTHER" id="PTHR46679">
    <property type="match status" value="1"/>
</dbReference>
<dbReference type="EMBL" id="JAPDDP010000021">
    <property type="protein sequence ID" value="MDA0181392.1"/>
    <property type="molecule type" value="Genomic_DNA"/>
</dbReference>
<keyword evidence="4" id="KW-1015">Disulfide bond</keyword>
<organism evidence="8 9">
    <name type="scientific">Solirubrobacter phytolaccae</name>
    <dbReference type="NCBI Taxonomy" id="1404360"/>
    <lineage>
        <taxon>Bacteria</taxon>
        <taxon>Bacillati</taxon>
        <taxon>Actinomycetota</taxon>
        <taxon>Thermoleophilia</taxon>
        <taxon>Solirubrobacterales</taxon>
        <taxon>Solirubrobacteraceae</taxon>
        <taxon>Solirubrobacter</taxon>
    </lineage>
</organism>
<comment type="similarity">
    <text evidence="6">Belongs to the ArsC family.</text>
</comment>
<dbReference type="PRINTS" id="PR00160">
    <property type="entry name" value="GLUTAREDOXIN"/>
</dbReference>
<dbReference type="InterPro" id="IPR002109">
    <property type="entry name" value="Glutaredoxin"/>
</dbReference>
<keyword evidence="5" id="KW-0676">Redox-active center</keyword>
<dbReference type="Proteomes" id="UP001147653">
    <property type="component" value="Unassembled WGS sequence"/>
</dbReference>
<reference evidence="8" key="1">
    <citation type="submission" date="2022-10" db="EMBL/GenBank/DDBJ databases">
        <title>The WGS of Solirubrobacter phytolaccae KCTC 29190.</title>
        <authorList>
            <person name="Jiang Z."/>
        </authorList>
    </citation>
    <scope>NUCLEOTIDE SEQUENCE</scope>
    <source>
        <strain evidence="8">KCTC 29190</strain>
    </source>
</reference>
<evidence type="ECO:0000256" key="6">
    <source>
        <dbReference type="PROSITE-ProRule" id="PRU01282"/>
    </source>
</evidence>
<dbReference type="Gene3D" id="3.40.30.10">
    <property type="entry name" value="Glutaredoxin"/>
    <property type="match status" value="1"/>
</dbReference>
<comment type="similarity">
    <text evidence="1">Belongs to the glutaredoxin family.</text>
</comment>
<protein>
    <submittedName>
        <fullName evidence="8">Glutaredoxin</fullName>
    </submittedName>
</protein>
<proteinExistence type="inferred from homology"/>
<comment type="caution">
    <text evidence="8">The sequence shown here is derived from an EMBL/GenBank/DDBJ whole genome shotgun (WGS) entry which is preliminary data.</text>
</comment>
<dbReference type="RefSeq" id="WP_270025706.1">
    <property type="nucleotide sequence ID" value="NZ_JAPDDP010000021.1"/>
</dbReference>
<feature type="domain" description="Glutaredoxin" evidence="7">
    <location>
        <begin position="4"/>
        <end position="61"/>
    </location>
</feature>
<evidence type="ECO:0000313" key="8">
    <source>
        <dbReference type="EMBL" id="MDA0181392.1"/>
    </source>
</evidence>
<keyword evidence="2" id="KW-0813">Transport</keyword>
<dbReference type="InterPro" id="IPR036249">
    <property type="entry name" value="Thioredoxin-like_sf"/>
</dbReference>
<dbReference type="InterPro" id="IPR006660">
    <property type="entry name" value="Arsenate_reductase-like"/>
</dbReference>
<dbReference type="AlphaFoldDB" id="A0A9X3NHQ1"/>
<accession>A0A9X3NHQ1</accession>
<evidence type="ECO:0000256" key="3">
    <source>
        <dbReference type="ARBA" id="ARBA00022982"/>
    </source>
</evidence>
<evidence type="ECO:0000256" key="1">
    <source>
        <dbReference type="ARBA" id="ARBA00007787"/>
    </source>
</evidence>
<evidence type="ECO:0000256" key="5">
    <source>
        <dbReference type="ARBA" id="ARBA00023284"/>
    </source>
</evidence>
<dbReference type="Pfam" id="PF00462">
    <property type="entry name" value="Glutaredoxin"/>
    <property type="match status" value="1"/>
</dbReference>